<dbReference type="RefSeq" id="XP_018386632.1">
    <property type="nucleotide sequence ID" value="XM_018536266.1"/>
</dbReference>
<dbReference type="InterPro" id="IPR008193">
    <property type="entry name" value="RNA_pol_Rpb11_13-16kDa_CS"/>
</dbReference>
<keyword evidence="10" id="KW-1185">Reference proteome</keyword>
<dbReference type="SUPFAM" id="SSF55257">
    <property type="entry name" value="RBP11-like subunits of RNA polymerase"/>
    <property type="match status" value="1"/>
</dbReference>
<comment type="similarity">
    <text evidence="6">Belongs to the archaeal Rpo11/eukaryotic RPB11/RPC19 RNA polymerase subunit family.</text>
</comment>
<comment type="subcellular location">
    <subcellularLocation>
        <location evidence="1">Nucleus</location>
    </subcellularLocation>
</comment>
<dbReference type="GO" id="GO:0006384">
    <property type="term" value="P:transcription initiation at RNA polymerase III promoter"/>
    <property type="evidence" value="ECO:0007669"/>
    <property type="project" value="EnsemblFungi"/>
</dbReference>
<evidence type="ECO:0000256" key="2">
    <source>
        <dbReference type="ARBA" id="ARBA00022079"/>
    </source>
</evidence>
<dbReference type="HAMAP" id="MF_00261">
    <property type="entry name" value="RNApol_arch_Rpo11"/>
    <property type="match status" value="1"/>
</dbReference>
<dbReference type="GO" id="GO:0006362">
    <property type="term" value="P:transcription elongation by RNA polymerase I"/>
    <property type="evidence" value="ECO:0007669"/>
    <property type="project" value="EnsemblFungi"/>
</dbReference>
<dbReference type="InterPro" id="IPR009025">
    <property type="entry name" value="RBP11-like_dimer"/>
</dbReference>
<dbReference type="FunFam" id="3.30.1360.10:FF:000006">
    <property type="entry name" value="DNA-directed RNA polymerases I and III subunit RPAC2"/>
    <property type="match status" value="1"/>
</dbReference>
<dbReference type="GO" id="GO:0003899">
    <property type="term" value="F:DNA-directed RNA polymerase activity"/>
    <property type="evidence" value="ECO:0007669"/>
    <property type="project" value="EnsemblFungi"/>
</dbReference>
<dbReference type="GO" id="GO:0006361">
    <property type="term" value="P:transcription initiation at RNA polymerase I promoter"/>
    <property type="evidence" value="ECO:0007669"/>
    <property type="project" value="EnsemblFungi"/>
</dbReference>
<feature type="domain" description="DNA-directed RNA polymerase RBP11-like dimerisation" evidence="8">
    <location>
        <begin position="44"/>
        <end position="117"/>
    </location>
</feature>
<gene>
    <name evidence="9" type="ORF">CC77DRAFT_988103</name>
</gene>
<keyword evidence="3" id="KW-0240">DNA-directed RNA polymerase</keyword>
<proteinExistence type="inferred from homology"/>
<dbReference type="CDD" id="cd07029">
    <property type="entry name" value="RNAP_I_III_AC19"/>
    <property type="match status" value="1"/>
</dbReference>
<dbReference type="PANTHER" id="PTHR13946:SF28">
    <property type="entry name" value="DNA-DIRECTED RNA POLYMERASES I AND III SUBUNIT RPAC2"/>
    <property type="match status" value="1"/>
</dbReference>
<dbReference type="GeneID" id="29121860"/>
<dbReference type="GO" id="GO:0005666">
    <property type="term" value="C:RNA polymerase III complex"/>
    <property type="evidence" value="ECO:0007669"/>
    <property type="project" value="EnsemblFungi"/>
</dbReference>
<dbReference type="GO" id="GO:0005736">
    <property type="term" value="C:RNA polymerase I complex"/>
    <property type="evidence" value="ECO:0007669"/>
    <property type="project" value="EnsemblFungi"/>
</dbReference>
<keyword evidence="5" id="KW-0539">Nucleus</keyword>
<dbReference type="EMBL" id="KV441477">
    <property type="protein sequence ID" value="OAG21211.1"/>
    <property type="molecule type" value="Genomic_DNA"/>
</dbReference>
<dbReference type="GO" id="GO:0003677">
    <property type="term" value="F:DNA binding"/>
    <property type="evidence" value="ECO:0007669"/>
    <property type="project" value="InterPro"/>
</dbReference>
<reference evidence="9 10" key="1">
    <citation type="submission" date="2016-05" db="EMBL/GenBank/DDBJ databases">
        <title>Comparative analysis of secretome profiles of manganese(II)-oxidizing ascomycete fungi.</title>
        <authorList>
            <consortium name="DOE Joint Genome Institute"/>
            <person name="Zeiner C.A."/>
            <person name="Purvine S.O."/>
            <person name="Zink E.M."/>
            <person name="Wu S."/>
            <person name="Pasa-Tolic L."/>
            <person name="Chaput D.L."/>
            <person name="Haridas S."/>
            <person name="Grigoriev I.V."/>
            <person name="Santelli C.M."/>
            <person name="Hansel C.M."/>
        </authorList>
    </citation>
    <scope>NUCLEOTIDE SEQUENCE [LARGE SCALE GENOMIC DNA]</scope>
    <source>
        <strain evidence="9 10">SRC1lrK2f</strain>
    </source>
</reference>
<evidence type="ECO:0000256" key="4">
    <source>
        <dbReference type="ARBA" id="ARBA00023163"/>
    </source>
</evidence>
<dbReference type="GO" id="GO:0006363">
    <property type="term" value="P:termination of RNA polymerase I transcription"/>
    <property type="evidence" value="ECO:0007669"/>
    <property type="project" value="EnsemblFungi"/>
</dbReference>
<evidence type="ECO:0000256" key="5">
    <source>
        <dbReference type="ARBA" id="ARBA00023242"/>
    </source>
</evidence>
<dbReference type="PROSITE" id="PS01154">
    <property type="entry name" value="RNA_POL_L_13KD"/>
    <property type="match status" value="1"/>
</dbReference>
<dbReference type="VEuPathDB" id="FungiDB:CC77DRAFT_988103"/>
<dbReference type="GO" id="GO:0055029">
    <property type="term" value="C:nuclear DNA-directed RNA polymerase complex"/>
    <property type="evidence" value="ECO:0007669"/>
    <property type="project" value="UniProtKB-ARBA"/>
</dbReference>
<dbReference type="Pfam" id="PF13656">
    <property type="entry name" value="RNA_pol_L_2"/>
    <property type="match status" value="1"/>
</dbReference>
<dbReference type="InterPro" id="IPR033898">
    <property type="entry name" value="RNAP_AC19"/>
</dbReference>
<dbReference type="Proteomes" id="UP000077248">
    <property type="component" value="Unassembled WGS sequence"/>
</dbReference>
<dbReference type="InterPro" id="IPR036603">
    <property type="entry name" value="RBP11-like"/>
</dbReference>
<protein>
    <recommendedName>
        <fullName evidence="2">DNA-directed RNA polymerases I and III subunit RPAC2</fullName>
    </recommendedName>
</protein>
<dbReference type="Gene3D" id="3.30.1360.10">
    <property type="entry name" value="RNA polymerase, RBP11-like subunit"/>
    <property type="match status" value="1"/>
</dbReference>
<dbReference type="GO" id="GO:0006386">
    <property type="term" value="P:termination of RNA polymerase III transcription"/>
    <property type="evidence" value="ECO:0007669"/>
    <property type="project" value="EnsemblFungi"/>
</dbReference>
<evidence type="ECO:0000256" key="3">
    <source>
        <dbReference type="ARBA" id="ARBA00022478"/>
    </source>
</evidence>
<sequence>MPGTTQEPTQVPIIDPTSENNEEIDPAVDRDRIRVLSGATETAASFQFDGEDHTLGNALRYIIHKNPDVEFCGYSIPHPSEAKMNLRIQTYVDGVSVYTVLEKGLEDLMNMCDVVEQKFTIARDDFVNKMEE</sequence>
<evidence type="ECO:0000259" key="8">
    <source>
        <dbReference type="Pfam" id="PF13656"/>
    </source>
</evidence>
<accession>A0A177DQ16</accession>
<evidence type="ECO:0000256" key="1">
    <source>
        <dbReference type="ARBA" id="ARBA00004123"/>
    </source>
</evidence>
<evidence type="ECO:0000256" key="7">
    <source>
        <dbReference type="SAM" id="MobiDB-lite"/>
    </source>
</evidence>
<dbReference type="KEGG" id="aalt:CC77DRAFT_988103"/>
<dbReference type="AlphaFoldDB" id="A0A177DQ16"/>
<dbReference type="InterPro" id="IPR022905">
    <property type="entry name" value="Rpo11-like"/>
</dbReference>
<dbReference type="GO" id="GO:0046983">
    <property type="term" value="F:protein dimerization activity"/>
    <property type="evidence" value="ECO:0007669"/>
    <property type="project" value="InterPro"/>
</dbReference>
<dbReference type="OMA" id="FTDEGHT"/>
<organism evidence="9 10">
    <name type="scientific">Alternaria alternata</name>
    <name type="common">Alternaria rot fungus</name>
    <name type="synonym">Torula alternata</name>
    <dbReference type="NCBI Taxonomy" id="5599"/>
    <lineage>
        <taxon>Eukaryota</taxon>
        <taxon>Fungi</taxon>
        <taxon>Dikarya</taxon>
        <taxon>Ascomycota</taxon>
        <taxon>Pezizomycotina</taxon>
        <taxon>Dothideomycetes</taxon>
        <taxon>Pleosporomycetidae</taxon>
        <taxon>Pleosporales</taxon>
        <taxon>Pleosporineae</taxon>
        <taxon>Pleosporaceae</taxon>
        <taxon>Alternaria</taxon>
        <taxon>Alternaria sect. Alternaria</taxon>
        <taxon>Alternaria alternata complex</taxon>
    </lineage>
</organism>
<name>A0A177DQ16_ALTAL</name>
<evidence type="ECO:0000256" key="6">
    <source>
        <dbReference type="ARBA" id="ARBA00025751"/>
    </source>
</evidence>
<dbReference type="STRING" id="5599.A0A177DQ16"/>
<dbReference type="GO" id="GO:0042797">
    <property type="term" value="P:tRNA transcription by RNA polymerase III"/>
    <property type="evidence" value="ECO:0007669"/>
    <property type="project" value="EnsemblFungi"/>
</dbReference>
<evidence type="ECO:0000313" key="10">
    <source>
        <dbReference type="Proteomes" id="UP000077248"/>
    </source>
</evidence>
<dbReference type="PANTHER" id="PTHR13946">
    <property type="entry name" value="DNA-DIRECTED RNA POLYMERASE I,II,III"/>
    <property type="match status" value="1"/>
</dbReference>
<evidence type="ECO:0000313" key="9">
    <source>
        <dbReference type="EMBL" id="OAG21211.1"/>
    </source>
</evidence>
<keyword evidence="4" id="KW-0804">Transcription</keyword>
<feature type="region of interest" description="Disordered" evidence="7">
    <location>
        <begin position="1"/>
        <end position="29"/>
    </location>
</feature>